<evidence type="ECO:0000313" key="2">
    <source>
        <dbReference type="EMBL" id="TKC98729.1"/>
    </source>
</evidence>
<dbReference type="SUPFAM" id="SSF47616">
    <property type="entry name" value="GST C-terminal domain-like"/>
    <property type="match status" value="1"/>
</dbReference>
<dbReference type="Proteomes" id="UP000309215">
    <property type="component" value="Unassembled WGS sequence"/>
</dbReference>
<dbReference type="Gene3D" id="1.20.1050.10">
    <property type="match status" value="1"/>
</dbReference>
<reference evidence="2 3" key="1">
    <citation type="submission" date="2019-04" db="EMBL/GenBank/DDBJ databases">
        <authorList>
            <person name="Li Y."/>
            <person name="Wang J."/>
        </authorList>
    </citation>
    <scope>NUCLEOTIDE SEQUENCE [LARGE SCALE GENOMIC DNA]</scope>
    <source>
        <strain evidence="2 3">DSM 14668</strain>
    </source>
</reference>
<dbReference type="InterPro" id="IPR036282">
    <property type="entry name" value="Glutathione-S-Trfase_C_sf"/>
</dbReference>
<feature type="domain" description="GST N-terminal" evidence="1">
    <location>
        <begin position="13"/>
        <end position="85"/>
    </location>
</feature>
<gene>
    <name evidence="2" type="ORF">E8A74_40205</name>
</gene>
<evidence type="ECO:0000259" key="1">
    <source>
        <dbReference type="Pfam" id="PF13417"/>
    </source>
</evidence>
<name>A0A4U1IW60_9BACT</name>
<accession>A0A4U1IW60</accession>
<comment type="caution">
    <text evidence="2">The sequence shown here is derived from an EMBL/GenBank/DDBJ whole genome shotgun (WGS) entry which is preliminary data.</text>
</comment>
<keyword evidence="3" id="KW-1185">Reference proteome</keyword>
<proteinExistence type="predicted"/>
<dbReference type="AlphaFoldDB" id="A0A4U1IW60"/>
<dbReference type="SUPFAM" id="SSF52833">
    <property type="entry name" value="Thioredoxin-like"/>
    <property type="match status" value="1"/>
</dbReference>
<dbReference type="InterPro" id="IPR004045">
    <property type="entry name" value="Glutathione_S-Trfase_N"/>
</dbReference>
<sequence length="261" mass="29643">MIHDEARMQPPQLVTITFSHYCEKARWTLDHAGIPYRESGHLPAFHMLAVRRAGGYRSVPALITDEGAINDSTDIAKWADRRAPGARLYGTNDAERREVETLEEHFDEHFGPHTRRWMYFHMLPDRDLVLHLSNKQHAPALEKRLLPLFFPVVRPVMRKAMRITPEGAARSLRKIEAMFAEVGKKIEDGRSFLVGDALTMADITFASLAAVVLAPPEYGAPLFPIEMLPQEPAAHIRAWQELPAGKFGARLFREHRARARA</sequence>
<dbReference type="EMBL" id="SSMQ01000064">
    <property type="protein sequence ID" value="TKC98729.1"/>
    <property type="molecule type" value="Genomic_DNA"/>
</dbReference>
<protein>
    <submittedName>
        <fullName evidence="2">Glutathione S-transferase</fullName>
    </submittedName>
</protein>
<dbReference type="OrthoDB" id="5242791at2"/>
<dbReference type="Pfam" id="PF13417">
    <property type="entry name" value="GST_N_3"/>
    <property type="match status" value="1"/>
</dbReference>
<keyword evidence="2" id="KW-0808">Transferase</keyword>
<dbReference type="GO" id="GO:0016740">
    <property type="term" value="F:transferase activity"/>
    <property type="evidence" value="ECO:0007669"/>
    <property type="project" value="UniProtKB-KW"/>
</dbReference>
<dbReference type="Gene3D" id="3.40.30.10">
    <property type="entry name" value="Glutaredoxin"/>
    <property type="match status" value="1"/>
</dbReference>
<dbReference type="CDD" id="cd00570">
    <property type="entry name" value="GST_N_family"/>
    <property type="match status" value="1"/>
</dbReference>
<organism evidence="2 3">
    <name type="scientific">Polyangium fumosum</name>
    <dbReference type="NCBI Taxonomy" id="889272"/>
    <lineage>
        <taxon>Bacteria</taxon>
        <taxon>Pseudomonadati</taxon>
        <taxon>Myxococcota</taxon>
        <taxon>Polyangia</taxon>
        <taxon>Polyangiales</taxon>
        <taxon>Polyangiaceae</taxon>
        <taxon>Polyangium</taxon>
    </lineage>
</organism>
<dbReference type="Pfam" id="PF13410">
    <property type="entry name" value="GST_C_2"/>
    <property type="match status" value="1"/>
</dbReference>
<evidence type="ECO:0000313" key="3">
    <source>
        <dbReference type="Proteomes" id="UP000309215"/>
    </source>
</evidence>
<dbReference type="InterPro" id="IPR036249">
    <property type="entry name" value="Thioredoxin-like_sf"/>
</dbReference>